<dbReference type="Gene3D" id="3.30.420.10">
    <property type="entry name" value="Ribonuclease H-like superfamily/Ribonuclease H"/>
    <property type="match status" value="2"/>
</dbReference>
<feature type="compositionally biased region" description="Acidic residues" evidence="9">
    <location>
        <begin position="641"/>
        <end position="662"/>
    </location>
</feature>
<protein>
    <recommendedName>
        <fullName evidence="8">DNA polymerase</fullName>
        <ecNumber evidence="8">2.7.7.7</ecNumber>
    </recommendedName>
</protein>
<dbReference type="Proteomes" id="UP000236316">
    <property type="component" value="Segment"/>
</dbReference>
<evidence type="ECO:0000256" key="7">
    <source>
        <dbReference type="ARBA" id="ARBA00049244"/>
    </source>
</evidence>
<reference evidence="12" key="1">
    <citation type="submission" date="2017-08" db="EMBL/GenBank/DDBJ databases">
        <authorList>
            <consortium name="Urmite Genomes"/>
        </authorList>
    </citation>
    <scope>NUCLEOTIDE SEQUENCE [LARGE SCALE GENOMIC DNA]</scope>
    <source>
        <strain evidence="12">IHUMI-LCC2</strain>
    </source>
</reference>
<keyword evidence="13" id="KW-1185">Reference proteome</keyword>
<dbReference type="OrthoDB" id="165at10239"/>
<comment type="similarity">
    <text evidence="1 8">Belongs to the DNA polymerase type-B family.</text>
</comment>
<keyword evidence="4 8" id="KW-0239">DNA-directed DNA polymerase</keyword>
<gene>
    <name evidence="12" type="ORF">ORPV_558</name>
</gene>
<dbReference type="Gene3D" id="3.90.1600.10">
    <property type="entry name" value="Palm domain of DNA polymerase"/>
    <property type="match status" value="1"/>
</dbReference>
<keyword evidence="5" id="KW-1194">Viral DNA replication</keyword>
<dbReference type="EMBL" id="LT906555">
    <property type="protein sequence ID" value="SNW62462.1"/>
    <property type="molecule type" value="Genomic_DNA"/>
</dbReference>
<dbReference type="SMART" id="SM00486">
    <property type="entry name" value="POLBc"/>
    <property type="match status" value="1"/>
</dbReference>
<dbReference type="InterPro" id="IPR050240">
    <property type="entry name" value="DNA_pol_type-B"/>
</dbReference>
<comment type="catalytic activity">
    <reaction evidence="7 8">
        <text>DNA(n) + a 2'-deoxyribonucleoside 5'-triphosphate = DNA(n+1) + diphosphate</text>
        <dbReference type="Rhea" id="RHEA:22508"/>
        <dbReference type="Rhea" id="RHEA-COMP:17339"/>
        <dbReference type="Rhea" id="RHEA-COMP:17340"/>
        <dbReference type="ChEBI" id="CHEBI:33019"/>
        <dbReference type="ChEBI" id="CHEBI:61560"/>
        <dbReference type="ChEBI" id="CHEBI:173112"/>
        <dbReference type="EC" id="2.7.7.7"/>
    </reaction>
</comment>
<dbReference type="PRINTS" id="PR00106">
    <property type="entry name" value="DNAPOLB"/>
</dbReference>
<evidence type="ECO:0000256" key="8">
    <source>
        <dbReference type="RuleBase" id="RU000442"/>
    </source>
</evidence>
<dbReference type="GO" id="GO:0006261">
    <property type="term" value="P:DNA-templated DNA replication"/>
    <property type="evidence" value="ECO:0007669"/>
    <property type="project" value="TreeGrafter"/>
</dbReference>
<dbReference type="GO" id="GO:0039693">
    <property type="term" value="P:viral DNA genome replication"/>
    <property type="evidence" value="ECO:0007669"/>
    <property type="project" value="UniProtKB-KW"/>
</dbReference>
<evidence type="ECO:0000259" key="10">
    <source>
        <dbReference type="Pfam" id="PF00136"/>
    </source>
</evidence>
<dbReference type="GO" id="GO:0000166">
    <property type="term" value="F:nucleotide binding"/>
    <property type="evidence" value="ECO:0007669"/>
    <property type="project" value="InterPro"/>
</dbReference>
<keyword evidence="2 8" id="KW-0808">Transferase</keyword>
<proteinExistence type="inferred from homology"/>
<dbReference type="InterPro" id="IPR023211">
    <property type="entry name" value="DNA_pol_palm_dom_sf"/>
</dbReference>
<dbReference type="InterPro" id="IPR042087">
    <property type="entry name" value="DNA_pol_B_thumb"/>
</dbReference>
<dbReference type="InterPro" id="IPR036397">
    <property type="entry name" value="RNaseH_sf"/>
</dbReference>
<evidence type="ECO:0000313" key="12">
    <source>
        <dbReference type="EMBL" id="SNW62462.1"/>
    </source>
</evidence>
<keyword evidence="6 8" id="KW-0238">DNA-binding</keyword>
<dbReference type="Pfam" id="PF00136">
    <property type="entry name" value="DNA_pol_B"/>
    <property type="match status" value="2"/>
</dbReference>
<feature type="region of interest" description="Disordered" evidence="9">
    <location>
        <begin position="633"/>
        <end position="667"/>
    </location>
</feature>
<dbReference type="Gene3D" id="1.10.132.60">
    <property type="entry name" value="DNA polymerase family B, C-terminal domain"/>
    <property type="match status" value="1"/>
</dbReference>
<dbReference type="GeneID" id="35382359"/>
<evidence type="ECO:0000256" key="4">
    <source>
        <dbReference type="ARBA" id="ARBA00022932"/>
    </source>
</evidence>
<feature type="domain" description="DNA-directed DNA polymerase family B multifunctional" evidence="10">
    <location>
        <begin position="693"/>
        <end position="1030"/>
    </location>
</feature>
<dbReference type="InterPro" id="IPR043502">
    <property type="entry name" value="DNA/RNA_pol_sf"/>
</dbReference>
<sequence length="1100" mass="127283">MAEQITCHAYEWKVEDKDLRSLDGCTTINAWCLDRESKPYLVRFMQAPVYCYIEMPQVVNQRKKTWLEHDVDEFMGVLKSRLRGYSKDSEDHSPIQYQLEHKKKVYYYQGNKKYPMVKTVFKSLEAMRHCENILRKGLDMKDGRFIHCSVWESNISPSWKMLTMTNCAYSQWFTVDAHRVPVAEKVSTLENEFIVYDWTKLRALPPEQTSGWVTNPAVVVFDIETYSPNHKAMPRRNLAKHVAYTISCIYQKYGKPETRKRYNIIFGECQEVKDGEIIRVNTEIELINKFCEVIKQLDPDIISGYNILGFDWGYLDARLKRVGIKEWPCFGRIKNRHPSFTEFSWESSGYGFNTIGIMNNLDGRMNIDMLPIVRRDYKLPKYDLDTVSKKFIKRGKHPVKAAEMFRIFERQESAIKAFKNKIYDIGKDVNHGDTIRKVLNKYIDVNSYASGTINIPIDKVSDIKTSIEKSGGDLYNLMKDDIKELEEAIADMTRVVEYCIEDSELVLDLMQKLNVWISLIEMSNIVCVPVFDIFTRGQQIRVLHQVYKLTSKKGIVIDRRDINKIPYKGAYVVDPIPGLYKNVICLDFASLYPSIMRAYNICYTTLVPMENTDVPDEMCHIFEWEEEIDESKIKKASGTANDDDFDVGDDEEDDDEEDDDELESSKQTKKKVTTKIIKYRFRFIKAPIPEGNNNENKQYHEKGQQGILPELLTNLVNERNKAKKEMAKYAEGTVEHIVLDKRQNALKVSANSMYGALGAQEGGKMPLPEGAMCVTFKGRELIGSVGSYLVKKYNAKIIYGDTDSCMIDVGIIDKKDCNEAGFKLAKEVSEYINMNPVKLEFEKAMYVFLVFKKKKYAAVLIDKHGEPMWGRNDRLTKGIILARRDNCQFLRDIYVECLDVILMEKPIWDTMDIIVDKIEKLVNGEIDWGDLTIIRGIGANYKSDNYFMKVFSDELARSGKPANPGDRIPYIIVKHRNGDIEESTGKEFPLGKRMRSDEQYLEALADGNAEQIDYIYYISKLLVNPIEQLFHVGYKKHVDHMVNSGLGYKPFNNHCRFIPVDRPIKMITKMMEEKRVDFRIMKTAIRQWATQFPVPTATAA</sequence>
<keyword evidence="3 8" id="KW-0548">Nucleotidyltransferase</keyword>
<feature type="domain" description="DNA-directed DNA polymerase family B exonuclease" evidence="11">
    <location>
        <begin position="148"/>
        <end position="387"/>
    </location>
</feature>
<keyword evidence="8" id="KW-0235">DNA replication</keyword>
<organism evidence="12">
    <name type="scientific">Orpheovirus IHUMI-LCC2</name>
    <dbReference type="NCBI Taxonomy" id="2023057"/>
    <lineage>
        <taxon>Viruses</taxon>
        <taxon>Varidnaviria</taxon>
        <taxon>Bamfordvirae</taxon>
        <taxon>Nucleocytoviricota</taxon>
        <taxon>Megaviricetes</taxon>
        <taxon>Pimascovirales</taxon>
        <taxon>Ocovirineae</taxon>
        <taxon>Orpheoviridae</taxon>
        <taxon>Alphaorpheovirus</taxon>
        <taxon>Alphaorpheovirus massiliense</taxon>
    </lineage>
</organism>
<dbReference type="InterPro" id="IPR017964">
    <property type="entry name" value="DNA-dir_DNA_pol_B_CS"/>
</dbReference>
<dbReference type="InterPro" id="IPR012337">
    <property type="entry name" value="RNaseH-like_sf"/>
</dbReference>
<evidence type="ECO:0000313" key="13">
    <source>
        <dbReference type="Proteomes" id="UP000236316"/>
    </source>
</evidence>
<dbReference type="RefSeq" id="YP_009448764.1">
    <property type="nucleotide sequence ID" value="NC_036594.1"/>
</dbReference>
<evidence type="ECO:0000256" key="1">
    <source>
        <dbReference type="ARBA" id="ARBA00005755"/>
    </source>
</evidence>
<evidence type="ECO:0000256" key="2">
    <source>
        <dbReference type="ARBA" id="ARBA00022679"/>
    </source>
</evidence>
<feature type="domain" description="DNA-directed DNA polymerase family B multifunctional" evidence="10">
    <location>
        <begin position="530"/>
        <end position="613"/>
    </location>
</feature>
<dbReference type="GO" id="GO:0003677">
    <property type="term" value="F:DNA binding"/>
    <property type="evidence" value="ECO:0007669"/>
    <property type="project" value="UniProtKB-KW"/>
</dbReference>
<evidence type="ECO:0000256" key="6">
    <source>
        <dbReference type="ARBA" id="ARBA00023125"/>
    </source>
</evidence>
<name>A0A2I2L4J0_9VIRU</name>
<evidence type="ECO:0000256" key="5">
    <source>
        <dbReference type="ARBA" id="ARBA00023109"/>
    </source>
</evidence>
<dbReference type="Pfam" id="PF03104">
    <property type="entry name" value="DNA_pol_B_exo1"/>
    <property type="match status" value="1"/>
</dbReference>
<evidence type="ECO:0000256" key="3">
    <source>
        <dbReference type="ARBA" id="ARBA00022695"/>
    </source>
</evidence>
<evidence type="ECO:0000256" key="9">
    <source>
        <dbReference type="SAM" id="MobiDB-lite"/>
    </source>
</evidence>
<dbReference type="InterPro" id="IPR006172">
    <property type="entry name" value="DNA-dir_DNA_pol_B"/>
</dbReference>
<dbReference type="PROSITE" id="PS00116">
    <property type="entry name" value="DNA_POLYMERASE_B"/>
    <property type="match status" value="1"/>
</dbReference>
<dbReference type="Gene3D" id="1.10.287.690">
    <property type="entry name" value="Helix hairpin bin"/>
    <property type="match status" value="1"/>
</dbReference>
<dbReference type="InterPro" id="IPR006133">
    <property type="entry name" value="DNA-dir_DNA_pol_B_exonuc"/>
</dbReference>
<dbReference type="EC" id="2.7.7.7" evidence="8"/>
<dbReference type="InterPro" id="IPR006134">
    <property type="entry name" value="DNA-dir_DNA_pol_B_multi_dom"/>
</dbReference>
<accession>A0A2I2L4J0</accession>
<dbReference type="GO" id="GO:0003887">
    <property type="term" value="F:DNA-directed DNA polymerase activity"/>
    <property type="evidence" value="ECO:0007669"/>
    <property type="project" value="UniProtKB-KW"/>
</dbReference>
<dbReference type="KEGG" id="vg:35382359"/>
<dbReference type="SUPFAM" id="SSF53098">
    <property type="entry name" value="Ribonuclease H-like"/>
    <property type="match status" value="1"/>
</dbReference>
<dbReference type="PANTHER" id="PTHR10322:SF23">
    <property type="entry name" value="DNA POLYMERASE DELTA CATALYTIC SUBUNIT"/>
    <property type="match status" value="1"/>
</dbReference>
<evidence type="ECO:0000259" key="11">
    <source>
        <dbReference type="Pfam" id="PF03104"/>
    </source>
</evidence>
<dbReference type="SUPFAM" id="SSF56672">
    <property type="entry name" value="DNA/RNA polymerases"/>
    <property type="match status" value="1"/>
</dbReference>
<dbReference type="PANTHER" id="PTHR10322">
    <property type="entry name" value="DNA POLYMERASE CATALYTIC SUBUNIT"/>
    <property type="match status" value="1"/>
</dbReference>